<organism evidence="1 2">
    <name type="scientific">Solanum commersonii</name>
    <name type="common">Commerson's wild potato</name>
    <name type="synonym">Commerson's nightshade</name>
    <dbReference type="NCBI Taxonomy" id="4109"/>
    <lineage>
        <taxon>Eukaryota</taxon>
        <taxon>Viridiplantae</taxon>
        <taxon>Streptophyta</taxon>
        <taxon>Embryophyta</taxon>
        <taxon>Tracheophyta</taxon>
        <taxon>Spermatophyta</taxon>
        <taxon>Magnoliopsida</taxon>
        <taxon>eudicotyledons</taxon>
        <taxon>Gunneridae</taxon>
        <taxon>Pentapetalae</taxon>
        <taxon>asterids</taxon>
        <taxon>lamiids</taxon>
        <taxon>Solanales</taxon>
        <taxon>Solanaceae</taxon>
        <taxon>Solanoideae</taxon>
        <taxon>Solaneae</taxon>
        <taxon>Solanum</taxon>
    </lineage>
</organism>
<comment type="caution">
    <text evidence="1">The sequence shown here is derived from an EMBL/GenBank/DDBJ whole genome shotgun (WGS) entry which is preliminary data.</text>
</comment>
<accession>A0A9J5YWV1</accession>
<evidence type="ECO:0000313" key="2">
    <source>
        <dbReference type="Proteomes" id="UP000824120"/>
    </source>
</evidence>
<evidence type="ECO:0000313" key="1">
    <source>
        <dbReference type="EMBL" id="KAG5603564.1"/>
    </source>
</evidence>
<name>A0A9J5YWV1_SOLCO</name>
<dbReference type="Proteomes" id="UP000824120">
    <property type="component" value="Chromosome 5"/>
</dbReference>
<protein>
    <submittedName>
        <fullName evidence="1">Uncharacterized protein</fullName>
    </submittedName>
</protein>
<reference evidence="1 2" key="1">
    <citation type="submission" date="2020-09" db="EMBL/GenBank/DDBJ databases">
        <title>De no assembly of potato wild relative species, Solanum commersonii.</title>
        <authorList>
            <person name="Cho K."/>
        </authorList>
    </citation>
    <scope>NUCLEOTIDE SEQUENCE [LARGE SCALE GENOMIC DNA]</scope>
    <source>
        <strain evidence="1">LZ3.2</strain>
        <tissue evidence="1">Leaf</tissue>
    </source>
</reference>
<dbReference type="EMBL" id="JACXVP010000005">
    <property type="protein sequence ID" value="KAG5603564.1"/>
    <property type="molecule type" value="Genomic_DNA"/>
</dbReference>
<keyword evidence="2" id="KW-1185">Reference proteome</keyword>
<gene>
    <name evidence="1" type="ORF">H5410_025056</name>
</gene>
<sequence>MYPRGDRDVSERGEYVGHYDAEPTMLRHWQLHIELKNVICYFINQQRRRRPCSRNYTQCRSSTAIEKHHLTGFVCLIKGIDSRLK</sequence>
<dbReference type="AlphaFoldDB" id="A0A9J5YWV1"/>
<proteinExistence type="predicted"/>